<dbReference type="PATRIC" id="fig|401562.3.peg.1977"/>
<evidence type="ECO:0000313" key="3">
    <source>
        <dbReference type="Proteomes" id="UP000078272"/>
    </source>
</evidence>
<dbReference type="PANTHER" id="PTHR39327">
    <property type="match status" value="1"/>
</dbReference>
<dbReference type="Proteomes" id="UP000078272">
    <property type="component" value="Unassembled WGS sequence"/>
</dbReference>
<dbReference type="EMBL" id="LDPZ01000023">
    <property type="protein sequence ID" value="KTQ95375.1"/>
    <property type="molecule type" value="Genomic_DNA"/>
</dbReference>
<dbReference type="InterPro" id="IPR010319">
    <property type="entry name" value="Transglutaminase-like_Cys_pept"/>
</dbReference>
<protein>
    <submittedName>
        <fullName evidence="2">Uncharacterized protein</fullName>
    </submittedName>
</protein>
<keyword evidence="1" id="KW-0732">Signal</keyword>
<name>A0A175R7S1_9HYPH</name>
<evidence type="ECO:0000313" key="2">
    <source>
        <dbReference type="EMBL" id="KTQ95375.1"/>
    </source>
</evidence>
<reference evidence="2 3" key="1">
    <citation type="journal article" date="2016" name="Front. Microbiol.">
        <title>Genomic Resource of Rice Seed Associated Bacteria.</title>
        <authorList>
            <person name="Midha S."/>
            <person name="Bansal K."/>
            <person name="Sharma S."/>
            <person name="Kumar N."/>
            <person name="Patil P.P."/>
            <person name="Chaudhry V."/>
            <person name="Patil P.B."/>
        </authorList>
    </citation>
    <scope>NUCLEOTIDE SEQUENCE [LARGE SCALE GENOMIC DNA]</scope>
    <source>
        <strain evidence="2 3">NS226</strain>
    </source>
</reference>
<gene>
    <name evidence="2" type="ORF">NS226_12160</name>
</gene>
<sequence>MAGLALLCVPALSSQATALEARPMRVSERASHVPAGAGALAPFPYIQFCLANAADCQTSKGPAVVEWSPANRALVQTVNLSVNRGIRPVKDAVDIWRADVAQGDCNDYALTKRRALLRKGLPAGALRMAVATTAEGEWHAVLVVSTSAGDMVLDNRFGQVKLWSQTDLHWSTIASAADPRVWRAVAR</sequence>
<proteinExistence type="predicted"/>
<dbReference type="STRING" id="401562.NS365_19420"/>
<dbReference type="AlphaFoldDB" id="A0A175R7S1"/>
<dbReference type="Pfam" id="PF06035">
    <property type="entry name" value="Peptidase_C93"/>
    <property type="match status" value="1"/>
</dbReference>
<feature type="chain" id="PRO_5008041669" evidence="1">
    <location>
        <begin position="19"/>
        <end position="187"/>
    </location>
</feature>
<dbReference type="PANTHER" id="PTHR39327:SF1">
    <property type="entry name" value="BLR5470 PROTEIN"/>
    <property type="match status" value="1"/>
</dbReference>
<accession>A0A175R7S1</accession>
<dbReference type="Gene3D" id="3.10.620.30">
    <property type="match status" value="1"/>
</dbReference>
<feature type="signal peptide" evidence="1">
    <location>
        <begin position="1"/>
        <end position="18"/>
    </location>
</feature>
<comment type="caution">
    <text evidence="2">The sequence shown here is derived from an EMBL/GenBank/DDBJ whole genome shotgun (WGS) entry which is preliminary data.</text>
</comment>
<organism evidence="2 3">
    <name type="scientific">Aureimonas ureilytica</name>
    <dbReference type="NCBI Taxonomy" id="401562"/>
    <lineage>
        <taxon>Bacteria</taxon>
        <taxon>Pseudomonadati</taxon>
        <taxon>Pseudomonadota</taxon>
        <taxon>Alphaproteobacteria</taxon>
        <taxon>Hyphomicrobiales</taxon>
        <taxon>Aurantimonadaceae</taxon>
        <taxon>Aureimonas</taxon>
    </lineage>
</organism>
<evidence type="ECO:0000256" key="1">
    <source>
        <dbReference type="SAM" id="SignalP"/>
    </source>
</evidence>